<gene>
    <name evidence="3" type="ORF">J2Z37_000941</name>
</gene>
<organism evidence="3 4">
    <name type="scientific">Ammoniphilus resinae</name>
    <dbReference type="NCBI Taxonomy" id="861532"/>
    <lineage>
        <taxon>Bacteria</taxon>
        <taxon>Bacillati</taxon>
        <taxon>Bacillota</taxon>
        <taxon>Bacilli</taxon>
        <taxon>Bacillales</taxon>
        <taxon>Paenibacillaceae</taxon>
        <taxon>Aneurinibacillus group</taxon>
        <taxon>Ammoniphilus</taxon>
    </lineage>
</organism>
<evidence type="ECO:0000259" key="2">
    <source>
        <dbReference type="Pfam" id="PF07331"/>
    </source>
</evidence>
<reference evidence="3 4" key="1">
    <citation type="submission" date="2021-03" db="EMBL/GenBank/DDBJ databases">
        <title>Genomic Encyclopedia of Type Strains, Phase IV (KMG-IV): sequencing the most valuable type-strain genomes for metagenomic binning, comparative biology and taxonomic classification.</title>
        <authorList>
            <person name="Goeker M."/>
        </authorList>
    </citation>
    <scope>NUCLEOTIDE SEQUENCE [LARGE SCALE GENOMIC DNA]</scope>
    <source>
        <strain evidence="3 4">DSM 24738</strain>
    </source>
</reference>
<dbReference type="Proteomes" id="UP001519343">
    <property type="component" value="Unassembled WGS sequence"/>
</dbReference>
<dbReference type="InterPro" id="IPR009936">
    <property type="entry name" value="DUF1468"/>
</dbReference>
<accession>A0ABS4GL13</accession>
<keyword evidence="1" id="KW-1133">Transmembrane helix</keyword>
<dbReference type="EMBL" id="JAGGKT010000002">
    <property type="protein sequence ID" value="MBP1930944.1"/>
    <property type="molecule type" value="Genomic_DNA"/>
</dbReference>
<sequence length="153" mass="17265">MNKTFDRYASIAFLAIGILFIIESRKITASAYGSEVGPNIFPLGLGLVLVVLSLRLLYETFKYQQTEKRRSSLDYKRFGIIFVAAFVYCYFLEDIGYVLSTFLFLLIGFQTMQQGKIWSSILISGGFSFGVYYLFVEVLKGSLPGLPTWLGLS</sequence>
<comment type="caution">
    <text evidence="3">The sequence shown here is derived from an EMBL/GenBank/DDBJ whole genome shotgun (WGS) entry which is preliminary data.</text>
</comment>
<protein>
    <submittedName>
        <fullName evidence="3">Tricarboxylic transport membrane protein</fullName>
    </submittedName>
</protein>
<dbReference type="RefSeq" id="WP_209809052.1">
    <property type="nucleotide sequence ID" value="NZ_JAGGKT010000002.1"/>
</dbReference>
<evidence type="ECO:0000313" key="4">
    <source>
        <dbReference type="Proteomes" id="UP001519343"/>
    </source>
</evidence>
<keyword evidence="4" id="KW-1185">Reference proteome</keyword>
<feature type="transmembrane region" description="Helical" evidence="1">
    <location>
        <begin position="117"/>
        <end position="136"/>
    </location>
</feature>
<name>A0ABS4GL13_9BACL</name>
<feature type="transmembrane region" description="Helical" evidence="1">
    <location>
        <begin position="40"/>
        <end position="58"/>
    </location>
</feature>
<proteinExistence type="predicted"/>
<feature type="domain" description="DUF1468" evidence="2">
    <location>
        <begin position="9"/>
        <end position="144"/>
    </location>
</feature>
<evidence type="ECO:0000256" key="1">
    <source>
        <dbReference type="SAM" id="Phobius"/>
    </source>
</evidence>
<feature type="transmembrane region" description="Helical" evidence="1">
    <location>
        <begin position="78"/>
        <end position="105"/>
    </location>
</feature>
<evidence type="ECO:0000313" key="3">
    <source>
        <dbReference type="EMBL" id="MBP1930944.1"/>
    </source>
</evidence>
<dbReference type="Pfam" id="PF07331">
    <property type="entry name" value="TctB"/>
    <property type="match status" value="1"/>
</dbReference>
<keyword evidence="1" id="KW-0472">Membrane</keyword>
<keyword evidence="1" id="KW-0812">Transmembrane</keyword>